<evidence type="ECO:0000313" key="1">
    <source>
        <dbReference type="EMBL" id="GAA5110449.1"/>
    </source>
</evidence>
<comment type="caution">
    <text evidence="1">The sequence shown here is derived from an EMBL/GenBank/DDBJ whole genome shotgun (WGS) entry which is preliminary data.</text>
</comment>
<sequence length="47" mass="5352">MKKQELRKQGSIVCDEEIIFEAEGMKHCPDIVYIKDGELAVADRSID</sequence>
<protein>
    <submittedName>
        <fullName evidence="1">Uncharacterized protein</fullName>
    </submittedName>
</protein>
<evidence type="ECO:0000313" key="2">
    <source>
        <dbReference type="Proteomes" id="UP001500864"/>
    </source>
</evidence>
<dbReference type="RefSeq" id="WP_345116958.1">
    <property type="nucleotide sequence ID" value="NZ_BAABIZ010000023.1"/>
</dbReference>
<accession>A0ABP9NA76</accession>
<dbReference type="EMBL" id="BAABIZ010000023">
    <property type="protein sequence ID" value="GAA5110449.1"/>
    <property type="molecule type" value="Genomic_DNA"/>
</dbReference>
<keyword evidence="2" id="KW-1185">Reference proteome</keyword>
<organism evidence="1 2">
    <name type="scientific">Bartonella jaculi</name>
    <dbReference type="NCBI Taxonomy" id="686226"/>
    <lineage>
        <taxon>Bacteria</taxon>
        <taxon>Pseudomonadati</taxon>
        <taxon>Pseudomonadota</taxon>
        <taxon>Alphaproteobacteria</taxon>
        <taxon>Hyphomicrobiales</taxon>
        <taxon>Bartonellaceae</taxon>
        <taxon>Bartonella</taxon>
    </lineage>
</organism>
<reference evidence="2" key="1">
    <citation type="journal article" date="2019" name="Int. J. Syst. Evol. Microbiol.">
        <title>The Global Catalogue of Microorganisms (GCM) 10K type strain sequencing project: providing services to taxonomists for standard genome sequencing and annotation.</title>
        <authorList>
            <consortium name="The Broad Institute Genomics Platform"/>
            <consortium name="The Broad Institute Genome Sequencing Center for Infectious Disease"/>
            <person name="Wu L."/>
            <person name="Ma J."/>
        </authorList>
    </citation>
    <scope>NUCLEOTIDE SEQUENCE [LARGE SCALE GENOMIC DNA]</scope>
    <source>
        <strain evidence="2">JCM 17712</strain>
    </source>
</reference>
<proteinExistence type="predicted"/>
<dbReference type="Proteomes" id="UP001500864">
    <property type="component" value="Unassembled WGS sequence"/>
</dbReference>
<name>A0ABP9NA76_9HYPH</name>
<gene>
    <name evidence="1" type="ORF">GCM10023261_14070</name>
</gene>